<evidence type="ECO:0000256" key="4">
    <source>
        <dbReference type="SAM" id="SignalP"/>
    </source>
</evidence>
<comment type="caution">
    <text evidence="7">The sequence shown here is derived from an EMBL/GenBank/DDBJ whole genome shotgun (WGS) entry which is preliminary data.</text>
</comment>
<feature type="compositionally biased region" description="Basic and acidic residues" evidence="3">
    <location>
        <begin position="413"/>
        <end position="423"/>
    </location>
</feature>
<evidence type="ECO:0000259" key="5">
    <source>
        <dbReference type="Pfam" id="PF05970"/>
    </source>
</evidence>
<dbReference type="GO" id="GO:0016887">
    <property type="term" value="F:ATP hydrolysis activity"/>
    <property type="evidence" value="ECO:0007669"/>
    <property type="project" value="RHEA"/>
</dbReference>
<dbReference type="InterPro" id="IPR049163">
    <property type="entry name" value="Pif1-like_2B_dom"/>
</dbReference>
<proteinExistence type="inferred from homology"/>
<dbReference type="OrthoDB" id="1183224at2759"/>
<dbReference type="STRING" id="246404.A0A507FPN2"/>
<sequence>MQLKSTTALAAIVVPLGLMATPIHSKGKAGPNDTLSSSPRYPFSLPDRGPTTPAIPTATVSFKISVGTFSATGTYTPDSAATLVSSVSPSSVIITPTTTTWVAESQATGTVSALPSTTTHEIETNTSLLDTSPSTATTAASLLSQDVSLSPAPTASAPETSSTTISVSFAARSPTVSWTTSETTPETTDPAAASTVRTFAESTTAGTIGAAFLSSPDSPTVPSATVSCTSFAGNAESVPRTIETSETLSVTPVYGKSVGYSKDDGYDSSRATKSSRVKQTLSTAVAQNKEVSGGGKGKCSGEGKLVAPSEYDRFDAGNSVRGSNVIDGAKGTLSLPNLDLPVTRPDSDHIPPSAPKKASNAAENVGAASCALQETSAMQRLSGAVIMDAVLKIAENDEQRGPADIQEFQRTNTQDDKDRKPGVKTDAQSSALPGDVVLGCSEEAFLAIQSPHLSGSDSGSTHLPSEPSNLSESIVPSYPEPQGVNIVKVPSSMRERVLNSSLFTATATTSPCETLPSPVPTEKERILQFESRIREEADLKRIRNANVEHYLKLYGLLESQKNGSNSPAEEVSQPKSQAVGRVQSDLFQKVEQESASTPKCDISRSSSDASDEHQMKEDSLASKLEKLSSEQKDLMSLIERGRNCFVTGAAGTGKSFTVQTVIQFLRSKGKSVRVTAPTGVAAIQVGGVTINSFAKLGSDPFNIPKIISCNIANPANWQNLDVLLIDEISMVSHRVLELVDKIAKAVLHNNLPFGGIQVIVSGDFYQLPPVSTVYCDLCLSKQINKTKPDEATCMNNSCFAKQRKNNQPRNVFDPRTLFAFESRVWKELDFAFIELTKVFRQSDVAFVNLLSRIRCGEYNDDDRRQLNACTKPLDTATLLATRLETHVQQAAMTNARFFNELEGEITKYQCSDGATEDVDPSVLNQIEGYVRAEKSVELRIGTQVMLIANLSTVEGLVNGSRGVVIDFDFDKDEHGRARSNVKYPVVGFRGGVLKTISEFEFKVEFSHNSKMWRRQIPLVLGWAITIHKSQGLTLDKAYIDLSRCFCEGQAYVALSRVKSLEGLCLARNGYVTDVVQFDRIRVNPRVKRFYAEQKVKTIKEKLLPHSSDAWKTDIRSGMNAFWKIHGSQPNAEQILIDFAMEHIATLHYQAEKLTQPEDANYDERVKIETTILTKQMDVPQVYDHAVVESKSTIKQECPITPYDTAVATVNMKQAISLVSTVKTEPPLHPVFVQVKTEPSLHPDSVQVKTEPSLHPDSVQVKTESPLYPDSVQVKTESPLRPDFVQVKTEPSLHPDFVQSENDYRMGKNKTDEFFDTEGDSSAAAKNKMEREMAFEEFEEFDDDFWNRAVASQEELEAQAVWTEGCKDVFAVESDYDEFGSNGHSKSLGCARKGMESLVNNGGGNNAAVLLGGGGGGPIGVPGGGGGWGTVGNGAELNENADRVYALILDLTASPSFGAAVQPGAAGQSGAGADRREAALVELSKKRETYEDLAPILWHSFGVMTALLQEIVLVYPCLSPPSLSNQASNRVCNALALLQCVASHQDTRALFLNADIPLFLYPFLNTTSKTRAFEYLRLTSLGVIGALVKSDNSEVINFLLSTEIIPLCLRIMESGSELSKTVAIFIVQKILLDEMGLAYICQTYERFYAVGTVLSNMVLQLVEAPSVRLLKHVVRCYQRLGDNPRAKEALRQCLPEPLRDNTFAGVLKDDLTTKRCLGSLLVNLSESS</sequence>
<keyword evidence="2" id="KW-0227">DNA damage</keyword>
<reference evidence="7 8" key="1">
    <citation type="journal article" date="2019" name="Sci. Rep.">
        <title>Comparative genomics of chytrid fungi reveal insights into the obligate biotrophic and pathogenic lifestyle of Synchytrium endobioticum.</title>
        <authorList>
            <person name="van de Vossenberg B.T.L.H."/>
            <person name="Warris S."/>
            <person name="Nguyen H.D.T."/>
            <person name="van Gent-Pelzer M.P.E."/>
            <person name="Joly D.L."/>
            <person name="van de Geest H.C."/>
            <person name="Bonants P.J.M."/>
            <person name="Smith D.S."/>
            <person name="Levesque C.A."/>
            <person name="van der Lee T.A.J."/>
        </authorList>
    </citation>
    <scope>NUCLEOTIDE SEQUENCE [LARGE SCALE GENOMIC DNA]</scope>
    <source>
        <strain evidence="7 8">CBS 675.73</strain>
    </source>
</reference>
<dbReference type="InterPro" id="IPR016024">
    <property type="entry name" value="ARM-type_fold"/>
</dbReference>
<evidence type="ECO:0000256" key="3">
    <source>
        <dbReference type="SAM" id="MobiDB-lite"/>
    </source>
</evidence>
<dbReference type="GO" id="GO:0006402">
    <property type="term" value="P:mRNA catabolic process"/>
    <property type="evidence" value="ECO:0007669"/>
    <property type="project" value="InterPro"/>
</dbReference>
<dbReference type="EC" id="5.6.2.3" evidence="2"/>
<dbReference type="GO" id="GO:0000723">
    <property type="term" value="P:telomere maintenance"/>
    <property type="evidence" value="ECO:0007669"/>
    <property type="project" value="InterPro"/>
</dbReference>
<comment type="catalytic activity">
    <reaction evidence="2">
        <text>ATP + H2O = ADP + phosphate + H(+)</text>
        <dbReference type="Rhea" id="RHEA:13065"/>
        <dbReference type="ChEBI" id="CHEBI:15377"/>
        <dbReference type="ChEBI" id="CHEBI:15378"/>
        <dbReference type="ChEBI" id="CHEBI:30616"/>
        <dbReference type="ChEBI" id="CHEBI:43474"/>
        <dbReference type="ChEBI" id="CHEBI:456216"/>
        <dbReference type="EC" id="5.6.2.3"/>
    </reaction>
</comment>
<dbReference type="GO" id="GO:0006310">
    <property type="term" value="P:DNA recombination"/>
    <property type="evidence" value="ECO:0007669"/>
    <property type="project" value="UniProtKB-KW"/>
</dbReference>
<evidence type="ECO:0000313" key="8">
    <source>
        <dbReference type="Proteomes" id="UP000320333"/>
    </source>
</evidence>
<dbReference type="CDD" id="cd18809">
    <property type="entry name" value="SF1_C_RecD"/>
    <property type="match status" value="1"/>
</dbReference>
<comment type="cofactor">
    <cofactor evidence="2">
        <name>Mg(2+)</name>
        <dbReference type="ChEBI" id="CHEBI:18420"/>
    </cofactor>
</comment>
<feature type="chain" id="PRO_5021409002" description="ATP-dependent DNA helicase" evidence="4">
    <location>
        <begin position="26"/>
        <end position="1727"/>
    </location>
</feature>
<evidence type="ECO:0000256" key="2">
    <source>
        <dbReference type="RuleBase" id="RU363044"/>
    </source>
</evidence>
<feature type="compositionally biased region" description="Polar residues" evidence="3">
    <location>
        <begin position="593"/>
        <end position="608"/>
    </location>
</feature>
<evidence type="ECO:0000259" key="6">
    <source>
        <dbReference type="Pfam" id="PF21530"/>
    </source>
</evidence>
<dbReference type="InterPro" id="IPR011989">
    <property type="entry name" value="ARM-like"/>
</dbReference>
<keyword evidence="8" id="KW-1185">Reference proteome</keyword>
<dbReference type="Pfam" id="PF04078">
    <property type="entry name" value="Rcd1"/>
    <property type="match status" value="1"/>
</dbReference>
<gene>
    <name evidence="7" type="ORF">CcCBS67573_g00468</name>
</gene>
<evidence type="ECO:0000256" key="1">
    <source>
        <dbReference type="ARBA" id="ARBA00006385"/>
    </source>
</evidence>
<organism evidence="7 8">
    <name type="scientific">Chytriomyces confervae</name>
    <dbReference type="NCBI Taxonomy" id="246404"/>
    <lineage>
        <taxon>Eukaryota</taxon>
        <taxon>Fungi</taxon>
        <taxon>Fungi incertae sedis</taxon>
        <taxon>Chytridiomycota</taxon>
        <taxon>Chytridiomycota incertae sedis</taxon>
        <taxon>Chytridiomycetes</taxon>
        <taxon>Chytridiales</taxon>
        <taxon>Chytriomycetaceae</taxon>
        <taxon>Chytriomyces</taxon>
    </lineage>
</organism>
<keyword evidence="2" id="KW-0067">ATP-binding</keyword>
<evidence type="ECO:0000313" key="7">
    <source>
        <dbReference type="EMBL" id="TPX78244.1"/>
    </source>
</evidence>
<keyword evidence="2" id="KW-0378">Hydrolase</keyword>
<dbReference type="GO" id="GO:0030014">
    <property type="term" value="C:CCR4-NOT complex"/>
    <property type="evidence" value="ECO:0007669"/>
    <property type="project" value="InterPro"/>
</dbReference>
<dbReference type="Gene3D" id="3.40.50.300">
    <property type="entry name" value="P-loop containing nucleotide triphosphate hydrolases"/>
    <property type="match status" value="2"/>
</dbReference>
<keyword evidence="4" id="KW-0732">Signal</keyword>
<feature type="region of interest" description="Disordered" evidence="3">
    <location>
        <begin position="397"/>
        <end position="430"/>
    </location>
</feature>
<dbReference type="PANTHER" id="PTHR12262">
    <property type="entry name" value="CCR4-NOT TRANSCRIPTION COMPLEX SUBUNIT 9"/>
    <property type="match status" value="1"/>
</dbReference>
<dbReference type="InterPro" id="IPR007216">
    <property type="entry name" value="CNOT9"/>
</dbReference>
<keyword evidence="2" id="KW-0547">Nucleotide-binding</keyword>
<dbReference type="InterPro" id="IPR010285">
    <property type="entry name" value="DNA_helicase_pif1-like_DEAD"/>
</dbReference>
<keyword evidence="2" id="KW-0347">Helicase</keyword>
<keyword evidence="2" id="KW-0234">DNA repair</keyword>
<comment type="similarity">
    <text evidence="2">Belongs to the helicase family.</text>
</comment>
<feature type="compositionally biased region" description="Polar residues" evidence="3">
    <location>
        <begin position="269"/>
        <end position="278"/>
    </location>
</feature>
<feature type="signal peptide" evidence="4">
    <location>
        <begin position="1"/>
        <end position="25"/>
    </location>
</feature>
<dbReference type="Gene3D" id="1.25.10.10">
    <property type="entry name" value="Leucine-rich Repeat Variant"/>
    <property type="match status" value="1"/>
</dbReference>
<dbReference type="CDD" id="cd18037">
    <property type="entry name" value="DEXSc_Pif1_like"/>
    <property type="match status" value="1"/>
</dbReference>
<dbReference type="GO" id="GO:0006281">
    <property type="term" value="P:DNA repair"/>
    <property type="evidence" value="ECO:0007669"/>
    <property type="project" value="UniProtKB-KW"/>
</dbReference>
<feature type="region of interest" description="Disordered" evidence="3">
    <location>
        <begin position="451"/>
        <end position="477"/>
    </location>
</feature>
<feature type="region of interest" description="Disordered" evidence="3">
    <location>
        <begin position="23"/>
        <end position="52"/>
    </location>
</feature>
<feature type="region of interest" description="Disordered" evidence="3">
    <location>
        <begin position="259"/>
        <end position="278"/>
    </location>
</feature>
<protein>
    <recommendedName>
        <fullName evidence="2">ATP-dependent DNA helicase</fullName>
        <ecNumber evidence="2">5.6.2.3</ecNumber>
    </recommendedName>
</protein>
<comment type="similarity">
    <text evidence="1">Belongs to the CNOT9 family.</text>
</comment>
<dbReference type="SUPFAM" id="SSF48371">
    <property type="entry name" value="ARM repeat"/>
    <property type="match status" value="1"/>
</dbReference>
<feature type="compositionally biased region" description="Polar residues" evidence="3">
    <location>
        <begin position="451"/>
        <end position="474"/>
    </location>
</feature>
<dbReference type="Proteomes" id="UP000320333">
    <property type="component" value="Unassembled WGS sequence"/>
</dbReference>
<dbReference type="EMBL" id="QEAP01000006">
    <property type="protein sequence ID" value="TPX78244.1"/>
    <property type="molecule type" value="Genomic_DNA"/>
</dbReference>
<feature type="compositionally biased region" description="Basic and acidic residues" evidence="3">
    <location>
        <begin position="610"/>
        <end position="620"/>
    </location>
</feature>
<feature type="region of interest" description="Disordered" evidence="3">
    <location>
        <begin position="590"/>
        <end position="620"/>
    </location>
</feature>
<accession>A0A507FPN2</accession>
<feature type="region of interest" description="Disordered" evidence="3">
    <location>
        <begin position="1241"/>
        <end position="1260"/>
    </location>
</feature>
<dbReference type="GO" id="GO:0043139">
    <property type="term" value="F:5'-3' DNA helicase activity"/>
    <property type="evidence" value="ECO:0007669"/>
    <property type="project" value="UniProtKB-EC"/>
</dbReference>
<dbReference type="SUPFAM" id="SSF52540">
    <property type="entry name" value="P-loop containing nucleoside triphosphate hydrolases"/>
    <property type="match status" value="2"/>
</dbReference>
<dbReference type="Pfam" id="PF21530">
    <property type="entry name" value="Pif1_2B_dom"/>
    <property type="match status" value="1"/>
</dbReference>
<name>A0A507FPN2_9FUNG</name>
<dbReference type="InterPro" id="IPR027417">
    <property type="entry name" value="P-loop_NTPase"/>
</dbReference>
<dbReference type="Pfam" id="PF05970">
    <property type="entry name" value="PIF1"/>
    <property type="match status" value="1"/>
</dbReference>
<feature type="domain" description="DNA helicase Pif1-like 2B" evidence="6">
    <location>
        <begin position="923"/>
        <end position="967"/>
    </location>
</feature>
<feature type="domain" description="DNA helicase Pif1-like DEAD-box helicase" evidence="5">
    <location>
        <begin position="626"/>
        <end position="771"/>
    </location>
</feature>
<dbReference type="FunFam" id="1.25.10.10:FF:000014">
    <property type="entry name" value="Cell differentiation protein RCD1"/>
    <property type="match status" value="1"/>
</dbReference>
<dbReference type="GO" id="GO:0005524">
    <property type="term" value="F:ATP binding"/>
    <property type="evidence" value="ECO:0007669"/>
    <property type="project" value="UniProtKB-KW"/>
</dbReference>
<keyword evidence="2" id="KW-0233">DNA recombination</keyword>